<proteinExistence type="predicted"/>
<gene>
    <name evidence="2" type="primary">PARPA_02736.1 scaffold 5218</name>
</gene>
<dbReference type="EMBL" id="LN721303">
    <property type="protein sequence ID" value="CEP09259.1"/>
    <property type="molecule type" value="Genomic_DNA"/>
</dbReference>
<feature type="compositionally biased region" description="Polar residues" evidence="1">
    <location>
        <begin position="273"/>
        <end position="282"/>
    </location>
</feature>
<feature type="compositionally biased region" description="Acidic residues" evidence="1">
    <location>
        <begin position="789"/>
        <end position="798"/>
    </location>
</feature>
<sequence length="947" mass="106763">MVIGTKKDNATLILLTLDSLNNSMNVQLTESFKTNGKEKEDIGHVTAICILAADKGDKRMGHSDPQILLGFSQGAILVYRIRASVYSYKASRIRAPVDLSEFTEFPGYPITQLSCARSYNSLLMNVALAQQKPDEIKYQYRQTYIKIVETRGDLTGRQRAIINPPHSVQSSAKILETKLIPSTTTLADSTLQLSVVFQNEDGSYDLNIWEVSPTRICQLITLTMDQERCVQSMAKSDTVKSLKLDTNGYLSHVPQKIADIILKENEDEDAKHTATTNSTNHSVVDDQDAKSPEDAKVAELIEDLNRIEKDQDIVDQNMKVEAFQDAQDRSYFSTLTDAETRNIAVTEGNDTIDTKDMSRMEEIEDGSLTIDVEAKDDTPKRECENTDGIEAQVKRRKLLIAKDDTSDNFRCFDGNQHDTADISLKKPQYISDVENVDLDIQENPDESMHALDEEYVVIDHQDAILDAHDPTECPASSALVSRDTDKDQPSNHIETKSTHSIEDNLTLQVDDSTSDIIMEFVQEQQGDKSTEASQHIITANEVLENVQYTCEASANGIDQECVEESIDMTTFEAQKIQMQDDNQEDTENSMEIDEASCIMDGIDYADDRNEMFNQAAYDTFIKQSDTVVINSESEDELEDSQNEEQGVSSNSSMSYTQNDERRDDDLREESYLEESDEVQISDILEKDPIEDKDLLNEQDNIRFVYGGELSDINDHRDKNVAQQIPPQQMEQQQPSNTTVDYIPVNTEDLLKLLGNAQGTATVSSSIDCCSTPLPCHSQTAEAEPQPIESEPEPEPEPVDENALAHAEMIEHCFGSKNVDLDSISQTEIDAMGNYCWHTGNIQLKIFMLKYCQLHQMQKEGFLLAQDLLRRNKKLMTTDEIDECIALKKSLKVDSSVKFGDLMNPFSDAARHKLEQQEQTFYRPQIPIDFYKSGQGQMYLDYYNTGII</sequence>
<protein>
    <submittedName>
        <fullName evidence="2">Uncharacterized protein</fullName>
    </submittedName>
</protein>
<dbReference type="Proteomes" id="UP000054107">
    <property type="component" value="Unassembled WGS sequence"/>
</dbReference>
<dbReference type="OrthoDB" id="2290735at2759"/>
<keyword evidence="3" id="KW-1185">Reference proteome</keyword>
<evidence type="ECO:0000313" key="2">
    <source>
        <dbReference type="EMBL" id="CEP09259.1"/>
    </source>
</evidence>
<dbReference type="STRING" id="35722.A0A0B7N2B4"/>
<feature type="compositionally biased region" description="Acidic residues" evidence="1">
    <location>
        <begin position="632"/>
        <end position="642"/>
    </location>
</feature>
<feature type="compositionally biased region" description="Polar residues" evidence="1">
    <location>
        <begin position="643"/>
        <end position="657"/>
    </location>
</feature>
<feature type="compositionally biased region" description="Basic and acidic residues" evidence="1">
    <location>
        <begin position="658"/>
        <end position="670"/>
    </location>
</feature>
<feature type="compositionally biased region" description="Basic and acidic residues" evidence="1">
    <location>
        <begin position="482"/>
        <end position="501"/>
    </location>
</feature>
<evidence type="ECO:0000313" key="3">
    <source>
        <dbReference type="Proteomes" id="UP000054107"/>
    </source>
</evidence>
<evidence type="ECO:0000256" key="1">
    <source>
        <dbReference type="SAM" id="MobiDB-lite"/>
    </source>
</evidence>
<dbReference type="AlphaFoldDB" id="A0A0B7N2B4"/>
<reference evidence="2 3" key="1">
    <citation type="submission" date="2014-09" db="EMBL/GenBank/DDBJ databases">
        <authorList>
            <person name="Ellenberger Sabrina"/>
        </authorList>
    </citation>
    <scope>NUCLEOTIDE SEQUENCE [LARGE SCALE GENOMIC DNA]</scope>
    <source>
        <strain evidence="2 3">CBS 412.66</strain>
    </source>
</reference>
<feature type="region of interest" description="Disordered" evidence="1">
    <location>
        <begin position="268"/>
        <end position="292"/>
    </location>
</feature>
<accession>A0A0B7N2B4</accession>
<organism evidence="2 3">
    <name type="scientific">Parasitella parasitica</name>
    <dbReference type="NCBI Taxonomy" id="35722"/>
    <lineage>
        <taxon>Eukaryota</taxon>
        <taxon>Fungi</taxon>
        <taxon>Fungi incertae sedis</taxon>
        <taxon>Mucoromycota</taxon>
        <taxon>Mucoromycotina</taxon>
        <taxon>Mucoromycetes</taxon>
        <taxon>Mucorales</taxon>
        <taxon>Mucorineae</taxon>
        <taxon>Mucoraceae</taxon>
        <taxon>Parasitella</taxon>
    </lineage>
</organism>
<name>A0A0B7N2B4_9FUNG</name>
<feature type="region of interest" description="Disordered" evidence="1">
    <location>
        <begin position="631"/>
        <end position="685"/>
    </location>
</feature>
<feature type="region of interest" description="Disordered" evidence="1">
    <location>
        <begin position="777"/>
        <end position="798"/>
    </location>
</feature>
<feature type="region of interest" description="Disordered" evidence="1">
    <location>
        <begin position="472"/>
        <end position="501"/>
    </location>
</feature>
<feature type="compositionally biased region" description="Basic and acidic residues" evidence="1">
    <location>
        <begin position="283"/>
        <end position="292"/>
    </location>
</feature>